<proteinExistence type="predicted"/>
<dbReference type="EMBL" id="JAOCQF010000003">
    <property type="protein sequence ID" value="MCT8330909.1"/>
    <property type="molecule type" value="Genomic_DNA"/>
</dbReference>
<protein>
    <submittedName>
        <fullName evidence="1">Uncharacterized protein</fullName>
    </submittedName>
</protein>
<name>A0ABT2NPU0_9RHOB</name>
<gene>
    <name evidence="1" type="ORF">N5I32_15430</name>
</gene>
<keyword evidence="2" id="KW-1185">Reference proteome</keyword>
<accession>A0ABT2NPU0</accession>
<dbReference type="Proteomes" id="UP001205601">
    <property type="component" value="Unassembled WGS sequence"/>
</dbReference>
<evidence type="ECO:0000313" key="2">
    <source>
        <dbReference type="Proteomes" id="UP001205601"/>
    </source>
</evidence>
<comment type="caution">
    <text evidence="1">The sequence shown here is derived from an EMBL/GenBank/DDBJ whole genome shotgun (WGS) entry which is preliminary data.</text>
</comment>
<sequence length="99" mass="11196">MNASVPIRLDHRESSDTYCAEIIRSGRWRIIEGSCGIQWVLQYQARCGGPDTARWEGKHFCRTRDALVRLWHQFTGQDGALVEALLPERFAKGGYNGSA</sequence>
<evidence type="ECO:0000313" key="1">
    <source>
        <dbReference type="EMBL" id="MCT8330909.1"/>
    </source>
</evidence>
<organism evidence="1 2">
    <name type="scientific">Albidovulum sediminis</name>
    <dbReference type="NCBI Taxonomy" id="3066345"/>
    <lineage>
        <taxon>Bacteria</taxon>
        <taxon>Pseudomonadati</taxon>
        <taxon>Pseudomonadota</taxon>
        <taxon>Alphaproteobacteria</taxon>
        <taxon>Rhodobacterales</taxon>
        <taxon>Paracoccaceae</taxon>
        <taxon>Albidovulum</taxon>
    </lineage>
</organism>
<dbReference type="RefSeq" id="WP_261496807.1">
    <property type="nucleotide sequence ID" value="NZ_JAOCQF010000003.1"/>
</dbReference>
<reference evidence="2" key="1">
    <citation type="submission" date="2023-07" db="EMBL/GenBank/DDBJ databases">
        <title>Defluviimonas sediminis sp. nov., isolated from mangrove sediment.</title>
        <authorList>
            <person name="Liu L."/>
            <person name="Li J."/>
            <person name="Huang Y."/>
            <person name="Pan J."/>
            <person name="Li M."/>
        </authorList>
    </citation>
    <scope>NUCLEOTIDE SEQUENCE [LARGE SCALE GENOMIC DNA]</scope>
    <source>
        <strain evidence="2">FT324</strain>
    </source>
</reference>